<reference evidence="1 2" key="1">
    <citation type="journal article" date="2017" name="Antonie Van Leeuwenhoek">
        <title>Rhizobium rhizosphaerae sp. nov., a novel species isolated from rice rhizosphere.</title>
        <authorList>
            <person name="Zhao J.J."/>
            <person name="Zhang J."/>
            <person name="Zhang R.J."/>
            <person name="Zhang C.W."/>
            <person name="Yin H.Q."/>
            <person name="Zhang X.X."/>
        </authorList>
    </citation>
    <scope>NUCLEOTIDE SEQUENCE [LARGE SCALE GENOMIC DNA]</scope>
    <source>
        <strain evidence="1 2">S18K6</strain>
    </source>
</reference>
<sequence>MLNLLLERRSNLETSASEFKNFANAANKLLHAISLGLDT</sequence>
<evidence type="ECO:0000313" key="1">
    <source>
        <dbReference type="EMBL" id="GAC12605.1"/>
    </source>
</evidence>
<evidence type="ECO:0000313" key="2">
    <source>
        <dbReference type="Proteomes" id="UP000006320"/>
    </source>
</evidence>
<comment type="caution">
    <text evidence="1">The sequence shown here is derived from an EMBL/GenBank/DDBJ whole genome shotgun (WGS) entry which is preliminary data.</text>
</comment>
<proteinExistence type="predicted"/>
<dbReference type="Proteomes" id="UP000006320">
    <property type="component" value="Unassembled WGS sequence"/>
</dbReference>
<dbReference type="EMBL" id="BAEM01000063">
    <property type="protein sequence ID" value="GAC12605.1"/>
    <property type="molecule type" value="Genomic_DNA"/>
</dbReference>
<organism evidence="1 2">
    <name type="scientific">Paraglaciecola chathamensis S18K6</name>
    <dbReference type="NCBI Taxonomy" id="1127672"/>
    <lineage>
        <taxon>Bacteria</taxon>
        <taxon>Pseudomonadati</taxon>
        <taxon>Pseudomonadota</taxon>
        <taxon>Gammaproteobacteria</taxon>
        <taxon>Alteromonadales</taxon>
        <taxon>Alteromonadaceae</taxon>
        <taxon>Paraglaciecola</taxon>
    </lineage>
</organism>
<protein>
    <submittedName>
        <fullName evidence="1">Uncharacterized protein</fullName>
    </submittedName>
</protein>
<name>A0AAV3V7Q5_9ALTE</name>
<accession>A0AAV3V7Q5</accession>
<dbReference type="AlphaFoldDB" id="A0AAV3V7Q5"/>
<gene>
    <name evidence="1" type="ORF">GCHA_4688</name>
</gene>